<dbReference type="NCBIfam" id="NF003819">
    <property type="entry name" value="PRK05412.1"/>
    <property type="match status" value="1"/>
</dbReference>
<dbReference type="RefSeq" id="WP_013046410.1">
    <property type="nucleotide sequence ID" value="NC_014010.1"/>
</dbReference>
<keyword evidence="1 3" id="KW-0547">Nucleotide-binding</keyword>
<dbReference type="EMBL" id="CP001751">
    <property type="protein sequence ID" value="ADE39783.1"/>
    <property type="molecule type" value="Genomic_DNA"/>
</dbReference>
<evidence type="ECO:0000256" key="2">
    <source>
        <dbReference type="ARBA" id="ARBA00093450"/>
    </source>
</evidence>
<organism evidence="4 5">
    <name type="scientific">Puniceispirillum marinum (strain IMCC1322)</name>
    <dbReference type="NCBI Taxonomy" id="488538"/>
    <lineage>
        <taxon>Bacteria</taxon>
        <taxon>Pseudomonadati</taxon>
        <taxon>Pseudomonadota</taxon>
        <taxon>Alphaproteobacteria</taxon>
        <taxon>Candidatus Puniceispirillales</taxon>
        <taxon>Candidatus Puniceispirillaceae</taxon>
        <taxon>Candidatus Puniceispirillum</taxon>
    </lineage>
</organism>
<dbReference type="Pfam" id="PF04461">
    <property type="entry name" value="YajQ"/>
    <property type="match status" value="1"/>
</dbReference>
<dbReference type="STRING" id="488538.SAR116_1540"/>
<comment type="function">
    <text evidence="3">Nucleotide-binding protein.</text>
</comment>
<gene>
    <name evidence="4" type="ordered locus">SAR116_1540</name>
</gene>
<dbReference type="InterPro" id="IPR035571">
    <property type="entry name" value="UPF0234-like_C"/>
</dbReference>
<dbReference type="OrthoDB" id="9801447at2"/>
<dbReference type="InterPro" id="IPR007551">
    <property type="entry name" value="YajQ/Smlt4090-like"/>
</dbReference>
<name>D5BU36_PUNMI</name>
<evidence type="ECO:0000313" key="4">
    <source>
        <dbReference type="EMBL" id="ADE39783.1"/>
    </source>
</evidence>
<dbReference type="HAMAP" id="MF_00632">
    <property type="entry name" value="UPF0234"/>
    <property type="match status" value="1"/>
</dbReference>
<evidence type="ECO:0000313" key="5">
    <source>
        <dbReference type="Proteomes" id="UP000007460"/>
    </source>
</evidence>
<dbReference type="InterPro" id="IPR036183">
    <property type="entry name" value="YajQ-like_sf"/>
</dbReference>
<proteinExistence type="inferred from homology"/>
<dbReference type="HOGENOM" id="CLU_099839_1_0_5"/>
<dbReference type="InterPro" id="IPR035570">
    <property type="entry name" value="UPF0234_N"/>
</dbReference>
<reference evidence="4 5" key="1">
    <citation type="journal article" date="2010" name="J. Bacteriol.">
        <title>Complete genome sequence of "Candidatus Puniceispirillum marinum" IMCC1322, a representative of the SAR116 clade in the Alphaproteobacteria.</title>
        <authorList>
            <person name="Oh H.M."/>
            <person name="Kwon K.K."/>
            <person name="Kang I."/>
            <person name="Kang S.G."/>
            <person name="Lee J.H."/>
            <person name="Kim S.J."/>
            <person name="Cho J.C."/>
        </authorList>
    </citation>
    <scope>NUCLEOTIDE SEQUENCE [LARGE SCALE GENOMIC DNA]</scope>
    <source>
        <strain evidence="4 5">IMCC1322</strain>
    </source>
</reference>
<dbReference type="AlphaFoldDB" id="D5BU36"/>
<dbReference type="SUPFAM" id="SSF89963">
    <property type="entry name" value="YajQ-like"/>
    <property type="match status" value="2"/>
</dbReference>
<comment type="similarity">
    <text evidence="2 3">Belongs to the YajQ family.</text>
</comment>
<protein>
    <recommendedName>
        <fullName evidence="3">Nucleotide-binding protein SAR116_1540</fullName>
    </recommendedName>
</protein>
<dbReference type="GO" id="GO:0000166">
    <property type="term" value="F:nucleotide binding"/>
    <property type="evidence" value="ECO:0007669"/>
    <property type="project" value="UniProtKB-UniRule"/>
</dbReference>
<evidence type="ECO:0000256" key="3">
    <source>
        <dbReference type="HAMAP-Rule" id="MF_00632"/>
    </source>
</evidence>
<dbReference type="Gene3D" id="3.30.70.860">
    <property type="match status" value="1"/>
</dbReference>
<dbReference type="PANTHER" id="PTHR30476:SF0">
    <property type="entry name" value="UPF0234 PROTEIN YAJQ"/>
    <property type="match status" value="1"/>
</dbReference>
<dbReference type="GO" id="GO:0005829">
    <property type="term" value="C:cytosol"/>
    <property type="evidence" value="ECO:0007669"/>
    <property type="project" value="TreeGrafter"/>
</dbReference>
<keyword evidence="5" id="KW-1185">Reference proteome</keyword>
<dbReference type="PANTHER" id="PTHR30476">
    <property type="entry name" value="UPF0234 PROTEIN YAJQ"/>
    <property type="match status" value="1"/>
</dbReference>
<dbReference type="eggNOG" id="COG1666">
    <property type="taxonomic scope" value="Bacteria"/>
</dbReference>
<dbReference type="Gene3D" id="3.30.70.990">
    <property type="entry name" value="YajQ-like, domain 2"/>
    <property type="match status" value="1"/>
</dbReference>
<evidence type="ECO:0000256" key="1">
    <source>
        <dbReference type="ARBA" id="ARBA00022741"/>
    </source>
</evidence>
<dbReference type="CDD" id="cd11740">
    <property type="entry name" value="YajQ_like"/>
    <property type="match status" value="1"/>
</dbReference>
<sequence length="161" mass="18126">MPSFDIVSKTDMTSVDNALQGVIKEMQVRYDFKGSKSEISKQDENILIIADDELKRRQVEELLLTHLTRKGVDTGALEFGKTEQAGGNTVRQTVMVKQGVQRDIAQKIVKAIKQSKLKTQASIQGDEVRVSGKKRDDLQATMTMIKALDIELPLQFENFRD</sequence>
<accession>D5BU36</accession>
<dbReference type="KEGG" id="apb:SAR116_1540"/>
<dbReference type="Proteomes" id="UP000007460">
    <property type="component" value="Chromosome"/>
</dbReference>